<evidence type="ECO:0000313" key="1">
    <source>
        <dbReference type="EMBL" id="STO40099.1"/>
    </source>
</evidence>
<evidence type="ECO:0000313" key="2">
    <source>
        <dbReference type="Proteomes" id="UP000254460"/>
    </source>
</evidence>
<dbReference type="RefSeq" id="WP_000264302.1">
    <property type="nucleotide sequence ID" value="NZ_NJLP01000055.1"/>
</dbReference>
<sequence length="247" mass="26523">MWFPAKLMLPTGNITPITCSAMAVHPWDVEAGHITPDGAYLSPVNAINHLNSKLPGLTENSDIAIIMVTGSNNNDFIRQLSALADTLPLPTLTQTLRRARTQLTQAITRMQIPATPQNGLPAPQPLIASTLQNSISNHTALNAMKAEGLNSVDSLKNALSGFQAQRQRLQQQIIAELAGAGDKVAKAFAFVHTGDAVLARREMMKNIPHPTASLTYAHLFAGDLSGMLNWITKAENEPEHDNATAGP</sequence>
<organism evidence="1 2">
    <name type="scientific">Escherichia coli</name>
    <dbReference type="NCBI Taxonomy" id="562"/>
    <lineage>
        <taxon>Bacteria</taxon>
        <taxon>Pseudomonadati</taxon>
        <taxon>Pseudomonadota</taxon>
        <taxon>Gammaproteobacteria</taxon>
        <taxon>Enterobacterales</taxon>
        <taxon>Enterobacteriaceae</taxon>
        <taxon>Escherichia</taxon>
    </lineage>
</organism>
<dbReference type="Proteomes" id="UP000254460">
    <property type="component" value="Unassembled WGS sequence"/>
</dbReference>
<reference evidence="1 2" key="1">
    <citation type="submission" date="2018-06" db="EMBL/GenBank/DDBJ databases">
        <authorList>
            <consortium name="Pathogen Informatics"/>
            <person name="Doyle S."/>
        </authorList>
    </citation>
    <scope>NUCLEOTIDE SEQUENCE [LARGE SCALE GENOMIC DNA]</scope>
    <source>
        <strain evidence="1 2">NCTC9706</strain>
    </source>
</reference>
<gene>
    <name evidence="1" type="ORF">NCTC9706_04386</name>
</gene>
<dbReference type="EMBL" id="UGGJ01000005">
    <property type="protein sequence ID" value="STO40099.1"/>
    <property type="molecule type" value="Genomic_DNA"/>
</dbReference>
<name>A0A377HCC2_ECOLX</name>
<proteinExistence type="predicted"/>
<dbReference type="AlphaFoldDB" id="A0A377HCC2"/>
<accession>A0A377HCC2</accession>
<protein>
    <submittedName>
        <fullName evidence="1">Uncharacterized protein</fullName>
    </submittedName>
</protein>